<dbReference type="AlphaFoldDB" id="A0A542ZH11"/>
<dbReference type="EMBL" id="VFOQ01000001">
    <property type="protein sequence ID" value="TQL59614.1"/>
    <property type="molecule type" value="Genomic_DNA"/>
</dbReference>
<keyword evidence="3" id="KW-1185">Reference proteome</keyword>
<sequence>MRARYLAAATAVWVTAYLLVYVALIDQQGDTPVAWWYVALVGVAGLFLAGAAIRRAPMFVLILAVAALAVSMIIALASIGLLLLPAVLGAAAVIGLGGAERQG</sequence>
<keyword evidence="1" id="KW-0812">Transmembrane</keyword>
<dbReference type="Proteomes" id="UP000319514">
    <property type="component" value="Unassembled WGS sequence"/>
</dbReference>
<keyword evidence="1" id="KW-1133">Transmembrane helix</keyword>
<evidence type="ECO:0000313" key="3">
    <source>
        <dbReference type="Proteomes" id="UP000319514"/>
    </source>
</evidence>
<evidence type="ECO:0000256" key="1">
    <source>
        <dbReference type="SAM" id="Phobius"/>
    </source>
</evidence>
<feature type="transmembrane region" description="Helical" evidence="1">
    <location>
        <begin position="34"/>
        <end position="53"/>
    </location>
</feature>
<proteinExistence type="predicted"/>
<keyword evidence="1" id="KW-0472">Membrane</keyword>
<dbReference type="RefSeq" id="WP_141787613.1">
    <property type="nucleotide sequence ID" value="NZ_BAAAKX010000004.1"/>
</dbReference>
<comment type="caution">
    <text evidence="2">The sequence shown here is derived from an EMBL/GenBank/DDBJ whole genome shotgun (WGS) entry which is preliminary data.</text>
</comment>
<protein>
    <submittedName>
        <fullName evidence="2">Uncharacterized protein</fullName>
    </submittedName>
</protein>
<reference evidence="2 3" key="1">
    <citation type="submission" date="2019-06" db="EMBL/GenBank/DDBJ databases">
        <title>Sequencing the genomes of 1000 actinobacteria strains.</title>
        <authorList>
            <person name="Klenk H.-P."/>
        </authorList>
    </citation>
    <scope>NUCLEOTIDE SEQUENCE [LARGE SCALE GENOMIC DNA]</scope>
    <source>
        <strain evidence="2 3">DSM 18082</strain>
    </source>
</reference>
<name>A0A542ZH11_9MICO</name>
<accession>A0A542ZH11</accession>
<organism evidence="2 3">
    <name type="scientific">Oryzihumus leptocrescens</name>
    <dbReference type="NCBI Taxonomy" id="297536"/>
    <lineage>
        <taxon>Bacteria</taxon>
        <taxon>Bacillati</taxon>
        <taxon>Actinomycetota</taxon>
        <taxon>Actinomycetes</taxon>
        <taxon>Micrococcales</taxon>
        <taxon>Intrasporangiaceae</taxon>
        <taxon>Oryzihumus</taxon>
    </lineage>
</organism>
<feature type="transmembrane region" description="Helical" evidence="1">
    <location>
        <begin position="58"/>
        <end position="76"/>
    </location>
</feature>
<evidence type="ECO:0000313" key="2">
    <source>
        <dbReference type="EMBL" id="TQL59614.1"/>
    </source>
</evidence>
<gene>
    <name evidence="2" type="ORF">FB474_0976</name>
</gene>